<proteinExistence type="predicted"/>
<gene>
    <name evidence="1" type="ORF">ACJMK2_035956</name>
</gene>
<name>A0ABD3WJ43_SINWO</name>
<dbReference type="AlphaFoldDB" id="A0ABD3WJ43"/>
<evidence type="ECO:0000313" key="2">
    <source>
        <dbReference type="Proteomes" id="UP001634394"/>
    </source>
</evidence>
<keyword evidence="2" id="KW-1185">Reference proteome</keyword>
<dbReference type="Proteomes" id="UP001634394">
    <property type="component" value="Unassembled WGS sequence"/>
</dbReference>
<sequence length="58" mass="6866">MDRKTVQYMPARKILAGLIDKAEKKKRKFMITETLRVIAILQLTVDRLKRELASHRKD</sequence>
<dbReference type="EMBL" id="JBJQND010000006">
    <property type="protein sequence ID" value="KAL3872752.1"/>
    <property type="molecule type" value="Genomic_DNA"/>
</dbReference>
<reference evidence="1 2" key="1">
    <citation type="submission" date="2024-11" db="EMBL/GenBank/DDBJ databases">
        <title>Chromosome-level genome assembly of the freshwater bivalve Anodonta woodiana.</title>
        <authorList>
            <person name="Chen X."/>
        </authorList>
    </citation>
    <scope>NUCLEOTIDE SEQUENCE [LARGE SCALE GENOMIC DNA]</scope>
    <source>
        <strain evidence="1">MN2024</strain>
        <tissue evidence="1">Gills</tissue>
    </source>
</reference>
<accession>A0ABD3WJ43</accession>
<organism evidence="1 2">
    <name type="scientific">Sinanodonta woodiana</name>
    <name type="common">Chinese pond mussel</name>
    <name type="synonym">Anodonta woodiana</name>
    <dbReference type="NCBI Taxonomy" id="1069815"/>
    <lineage>
        <taxon>Eukaryota</taxon>
        <taxon>Metazoa</taxon>
        <taxon>Spiralia</taxon>
        <taxon>Lophotrochozoa</taxon>
        <taxon>Mollusca</taxon>
        <taxon>Bivalvia</taxon>
        <taxon>Autobranchia</taxon>
        <taxon>Heteroconchia</taxon>
        <taxon>Palaeoheterodonta</taxon>
        <taxon>Unionida</taxon>
        <taxon>Unionoidea</taxon>
        <taxon>Unionidae</taxon>
        <taxon>Unioninae</taxon>
        <taxon>Sinanodonta</taxon>
    </lineage>
</organism>
<comment type="caution">
    <text evidence="1">The sequence shown here is derived from an EMBL/GenBank/DDBJ whole genome shotgun (WGS) entry which is preliminary data.</text>
</comment>
<evidence type="ECO:0000313" key="1">
    <source>
        <dbReference type="EMBL" id="KAL3872752.1"/>
    </source>
</evidence>
<protein>
    <submittedName>
        <fullName evidence="1">Uncharacterized protein</fullName>
    </submittedName>
</protein>